<accession>A0ABQ4ZLM3</accession>
<protein>
    <submittedName>
        <fullName evidence="2">Uncharacterized protein</fullName>
    </submittedName>
</protein>
<keyword evidence="1" id="KW-1133">Transmembrane helix</keyword>
<reference evidence="2" key="1">
    <citation type="journal article" date="2022" name="Int. J. Mol. Sci.">
        <title>Draft Genome of Tanacetum Coccineum: Genomic Comparison of Closely Related Tanacetum-Family Plants.</title>
        <authorList>
            <person name="Yamashiro T."/>
            <person name="Shiraishi A."/>
            <person name="Nakayama K."/>
            <person name="Satake H."/>
        </authorList>
    </citation>
    <scope>NUCLEOTIDE SEQUENCE</scope>
</reference>
<keyword evidence="1" id="KW-0812">Transmembrane</keyword>
<keyword evidence="1" id="KW-0472">Membrane</keyword>
<reference evidence="2" key="2">
    <citation type="submission" date="2022-01" db="EMBL/GenBank/DDBJ databases">
        <authorList>
            <person name="Yamashiro T."/>
            <person name="Shiraishi A."/>
            <person name="Satake H."/>
            <person name="Nakayama K."/>
        </authorList>
    </citation>
    <scope>NUCLEOTIDE SEQUENCE</scope>
</reference>
<evidence type="ECO:0000313" key="2">
    <source>
        <dbReference type="EMBL" id="GJS89708.1"/>
    </source>
</evidence>
<dbReference type="EMBL" id="BQNB010011371">
    <property type="protein sequence ID" value="GJS89708.1"/>
    <property type="molecule type" value="Genomic_DNA"/>
</dbReference>
<proteinExistence type="predicted"/>
<organism evidence="2 3">
    <name type="scientific">Tanacetum coccineum</name>
    <dbReference type="NCBI Taxonomy" id="301880"/>
    <lineage>
        <taxon>Eukaryota</taxon>
        <taxon>Viridiplantae</taxon>
        <taxon>Streptophyta</taxon>
        <taxon>Embryophyta</taxon>
        <taxon>Tracheophyta</taxon>
        <taxon>Spermatophyta</taxon>
        <taxon>Magnoliopsida</taxon>
        <taxon>eudicotyledons</taxon>
        <taxon>Gunneridae</taxon>
        <taxon>Pentapetalae</taxon>
        <taxon>asterids</taxon>
        <taxon>campanulids</taxon>
        <taxon>Asterales</taxon>
        <taxon>Asteraceae</taxon>
        <taxon>Asteroideae</taxon>
        <taxon>Anthemideae</taxon>
        <taxon>Anthemidinae</taxon>
        <taxon>Tanacetum</taxon>
    </lineage>
</organism>
<gene>
    <name evidence="2" type="ORF">Tco_0772344</name>
</gene>
<name>A0ABQ4ZLM3_9ASTR</name>
<dbReference type="Proteomes" id="UP001151760">
    <property type="component" value="Unassembled WGS sequence"/>
</dbReference>
<evidence type="ECO:0000256" key="1">
    <source>
        <dbReference type="SAM" id="Phobius"/>
    </source>
</evidence>
<comment type="caution">
    <text evidence="2">The sequence shown here is derived from an EMBL/GenBank/DDBJ whole genome shotgun (WGS) entry which is preliminary data.</text>
</comment>
<evidence type="ECO:0000313" key="3">
    <source>
        <dbReference type="Proteomes" id="UP001151760"/>
    </source>
</evidence>
<sequence>MSSLASFFLRLGFSADLLVLLFLLAYLCRGATSGPSRKWTLLFLSPNRVKTSLSLGPSLVNTVVLTRLLRRVGLSLSCFSLENTRAVREECVPLDAVTGLCLLLLGLFFLSRDSDSEDWDLIVMFFANFPKLVRGETLRITTGCLLTPLAGCVPDCEGFLLRKITPLALPQEGDPAIKLGCESKRVSLSDAWVMGRGSPFYPVDNKVVDVRSTDVDVLARCPNLYLLLFLAWSRVTICRSLPLCVGHVPCGAVGLMLLVAVCPLYFSRSGRCLSALDPFGSWA</sequence>
<keyword evidence="3" id="KW-1185">Reference proteome</keyword>
<feature type="transmembrane region" description="Helical" evidence="1">
    <location>
        <begin position="246"/>
        <end position="266"/>
    </location>
</feature>